<comment type="caution">
    <text evidence="1">The sequence shown here is derived from an EMBL/GenBank/DDBJ whole genome shotgun (WGS) entry which is preliminary data.</text>
</comment>
<dbReference type="EC" id="3.1.1.3" evidence="1"/>
<keyword evidence="2" id="KW-1185">Reference proteome</keyword>
<accession>A0ACB7VA33</accession>
<keyword evidence="1" id="KW-0378">Hydrolase</keyword>
<sequence>MPILLLILLPCLSFLPFLSLAIVPAIIIFGDSTFDTGNNNTIPTLLTSNFVPYGRDFLGKPYPTGRFSNGRLTSDFYAEAFGLDHIVPACLVCRLLHLCRHRPHQRHLRRAGGATLKLLQVPIG</sequence>
<reference evidence="2" key="1">
    <citation type="journal article" date="2022" name="Nat. Commun.">
        <title>Chromosome evolution and the genetic basis of agronomically important traits in greater yam.</title>
        <authorList>
            <person name="Bredeson J.V."/>
            <person name="Lyons J.B."/>
            <person name="Oniyinde I.O."/>
            <person name="Okereke N.R."/>
            <person name="Kolade O."/>
            <person name="Nnabue I."/>
            <person name="Nwadili C.O."/>
            <person name="Hribova E."/>
            <person name="Parker M."/>
            <person name="Nwogha J."/>
            <person name="Shu S."/>
            <person name="Carlson J."/>
            <person name="Kariba R."/>
            <person name="Muthemba S."/>
            <person name="Knop K."/>
            <person name="Barton G.J."/>
            <person name="Sherwood A.V."/>
            <person name="Lopez-Montes A."/>
            <person name="Asiedu R."/>
            <person name="Jamnadass R."/>
            <person name="Muchugi A."/>
            <person name="Goodstein D."/>
            <person name="Egesi C.N."/>
            <person name="Featherston J."/>
            <person name="Asfaw A."/>
            <person name="Simpson G.G."/>
            <person name="Dolezel J."/>
            <person name="Hendre P.S."/>
            <person name="Van Deynze A."/>
            <person name="Kumar P.L."/>
            <person name="Obidiegwu J.E."/>
            <person name="Bhattacharjee R."/>
            <person name="Rokhsar D.S."/>
        </authorList>
    </citation>
    <scope>NUCLEOTIDE SEQUENCE [LARGE SCALE GENOMIC DNA]</scope>
    <source>
        <strain evidence="2">cv. TDa95/00328</strain>
    </source>
</reference>
<protein>
    <submittedName>
        <fullName evidence="1">Triacylglycerol lipase protein</fullName>
        <ecNumber evidence="1">3.1.1.3</ecNumber>
    </submittedName>
</protein>
<evidence type="ECO:0000313" key="2">
    <source>
        <dbReference type="Proteomes" id="UP000827976"/>
    </source>
</evidence>
<dbReference type="EMBL" id="CM037020">
    <property type="protein sequence ID" value="KAH7670492.1"/>
    <property type="molecule type" value="Genomic_DNA"/>
</dbReference>
<evidence type="ECO:0000313" key="1">
    <source>
        <dbReference type="EMBL" id="KAH7670492.1"/>
    </source>
</evidence>
<name>A0ACB7VA33_DIOAL</name>
<proteinExistence type="predicted"/>
<gene>
    <name evidence="1" type="ORF">IHE45_10G030400</name>
</gene>
<organism evidence="1 2">
    <name type="scientific">Dioscorea alata</name>
    <name type="common">Purple yam</name>
    <dbReference type="NCBI Taxonomy" id="55571"/>
    <lineage>
        <taxon>Eukaryota</taxon>
        <taxon>Viridiplantae</taxon>
        <taxon>Streptophyta</taxon>
        <taxon>Embryophyta</taxon>
        <taxon>Tracheophyta</taxon>
        <taxon>Spermatophyta</taxon>
        <taxon>Magnoliopsida</taxon>
        <taxon>Liliopsida</taxon>
        <taxon>Dioscoreales</taxon>
        <taxon>Dioscoreaceae</taxon>
        <taxon>Dioscorea</taxon>
    </lineage>
</organism>
<dbReference type="Proteomes" id="UP000827976">
    <property type="component" value="Chromosome 10"/>
</dbReference>